<dbReference type="Gene3D" id="1.25.40.20">
    <property type="entry name" value="Ankyrin repeat-containing domain"/>
    <property type="match status" value="1"/>
</dbReference>
<reference evidence="2" key="2">
    <citation type="submission" date="2023-06" db="EMBL/GenBank/DDBJ databases">
        <authorList>
            <consortium name="Lawrence Berkeley National Laboratory"/>
            <person name="Haridas S."/>
            <person name="Hensen N."/>
            <person name="Bonometti L."/>
            <person name="Westerberg I."/>
            <person name="Brannstrom I.O."/>
            <person name="Guillou S."/>
            <person name="Cros-Aarteil S."/>
            <person name="Calhoun S."/>
            <person name="Kuo A."/>
            <person name="Mondo S."/>
            <person name="Pangilinan J."/>
            <person name="Riley R."/>
            <person name="LaButti K."/>
            <person name="Andreopoulos B."/>
            <person name="Lipzen A."/>
            <person name="Chen C."/>
            <person name="Yanf M."/>
            <person name="Daum C."/>
            <person name="Ng V."/>
            <person name="Clum A."/>
            <person name="Steindorff A."/>
            <person name="Ohm R."/>
            <person name="Martin F."/>
            <person name="Silar P."/>
            <person name="Natvig D."/>
            <person name="Lalanne C."/>
            <person name="Gautier V."/>
            <person name="Ament-velasquez S.L."/>
            <person name="Kruys A."/>
            <person name="Hutchinson M.I."/>
            <person name="Powell A.J."/>
            <person name="Barry K."/>
            <person name="Miller A.N."/>
            <person name="Grigoriev I.V."/>
            <person name="Debuchy R."/>
            <person name="Gladieux P."/>
            <person name="Thoren M.H."/>
            <person name="Johannesson H."/>
        </authorList>
    </citation>
    <scope>NUCLEOTIDE SEQUENCE</scope>
    <source>
        <strain evidence="2">CBS 232.78</strain>
    </source>
</reference>
<gene>
    <name evidence="2" type="ORF">B0H63DRAFT_556602</name>
</gene>
<evidence type="ECO:0000313" key="3">
    <source>
        <dbReference type="Proteomes" id="UP001285441"/>
    </source>
</evidence>
<accession>A0AAE0NX66</accession>
<dbReference type="SUPFAM" id="SSF48403">
    <property type="entry name" value="Ankyrin repeat"/>
    <property type="match status" value="1"/>
</dbReference>
<reference evidence="2" key="1">
    <citation type="journal article" date="2023" name="Mol. Phylogenet. Evol.">
        <title>Genome-scale phylogeny and comparative genomics of the fungal order Sordariales.</title>
        <authorList>
            <person name="Hensen N."/>
            <person name="Bonometti L."/>
            <person name="Westerberg I."/>
            <person name="Brannstrom I.O."/>
            <person name="Guillou S."/>
            <person name="Cros-Aarteil S."/>
            <person name="Calhoun S."/>
            <person name="Haridas S."/>
            <person name="Kuo A."/>
            <person name="Mondo S."/>
            <person name="Pangilinan J."/>
            <person name="Riley R."/>
            <person name="LaButti K."/>
            <person name="Andreopoulos B."/>
            <person name="Lipzen A."/>
            <person name="Chen C."/>
            <person name="Yan M."/>
            <person name="Daum C."/>
            <person name="Ng V."/>
            <person name="Clum A."/>
            <person name="Steindorff A."/>
            <person name="Ohm R.A."/>
            <person name="Martin F."/>
            <person name="Silar P."/>
            <person name="Natvig D.O."/>
            <person name="Lalanne C."/>
            <person name="Gautier V."/>
            <person name="Ament-Velasquez S.L."/>
            <person name="Kruys A."/>
            <person name="Hutchinson M.I."/>
            <person name="Powell A.J."/>
            <person name="Barry K."/>
            <person name="Miller A.N."/>
            <person name="Grigoriev I.V."/>
            <person name="Debuchy R."/>
            <person name="Gladieux P."/>
            <person name="Hiltunen Thoren M."/>
            <person name="Johannesson H."/>
        </authorList>
    </citation>
    <scope>NUCLEOTIDE SEQUENCE</scope>
    <source>
        <strain evidence="2">CBS 232.78</strain>
    </source>
</reference>
<evidence type="ECO:0008006" key="4">
    <source>
        <dbReference type="Google" id="ProtNLM"/>
    </source>
</evidence>
<dbReference type="Proteomes" id="UP001285441">
    <property type="component" value="Unassembled WGS sequence"/>
</dbReference>
<keyword evidence="3" id="KW-1185">Reference proteome</keyword>
<sequence>MSSGLVPERADISPSGMFTGIHKKPRTKSQHLLCNTNIIRRLLATDELTDKDVVELAFLNKDFFRVVLYERDRLNVREVPFDDASSVTQRAIRADNHHLFIFLLESAEFILLDKSPRTLRDADCLNRRLLEAKGSPGLVALMEQCIIHDAEMCFIALMDWCLPSNFPFKANRRAVGEWASRAAARHGHTNCFSQMLSQNAGFAIENQKVIEYTIAKKTNSPRAYYRLKWHLKDGFDTHRALIVQCSNPHAQPAMIDVLSKNCADINRVAYLRSLDANVTPLSMAASHLNDAAVHILLRYGAHPFAHYETEGMKNLEFNPLFNAVHQKLPREPPAGFVKHEDANQNKWGSKGAQMEAWHHNVDSISVHMYQTILHLLRAVQSKDFKRTPKGAQMVTFACRLLLEDIRNYYLNILTWIPLTNKSYRSELLVTRPREDWEKTNPNDDAEIIDFNPNLTYDRLYEILKDEEIHLGIYLTDIFTALVTDEIIDETESRWSRQLLAPETEERNHRFWQEILYEQILTPVMGPDSHKNSRNINTANNAHRSGGRDGIPDDGDGEASTQDPTQYITTWTLDSSLIATAANAGADIEDESSFL</sequence>
<dbReference type="EMBL" id="JAULSW010000002">
    <property type="protein sequence ID" value="KAK3389448.1"/>
    <property type="molecule type" value="Genomic_DNA"/>
</dbReference>
<feature type="compositionally biased region" description="Polar residues" evidence="1">
    <location>
        <begin position="533"/>
        <end position="542"/>
    </location>
</feature>
<name>A0AAE0NX66_9PEZI</name>
<organism evidence="2 3">
    <name type="scientific">Podospora didyma</name>
    <dbReference type="NCBI Taxonomy" id="330526"/>
    <lineage>
        <taxon>Eukaryota</taxon>
        <taxon>Fungi</taxon>
        <taxon>Dikarya</taxon>
        <taxon>Ascomycota</taxon>
        <taxon>Pezizomycotina</taxon>
        <taxon>Sordariomycetes</taxon>
        <taxon>Sordariomycetidae</taxon>
        <taxon>Sordariales</taxon>
        <taxon>Podosporaceae</taxon>
        <taxon>Podospora</taxon>
    </lineage>
</organism>
<comment type="caution">
    <text evidence="2">The sequence shown here is derived from an EMBL/GenBank/DDBJ whole genome shotgun (WGS) entry which is preliminary data.</text>
</comment>
<dbReference type="AlphaFoldDB" id="A0AAE0NX66"/>
<protein>
    <recommendedName>
        <fullName evidence="4">Ankyrin repeat protein</fullName>
    </recommendedName>
</protein>
<feature type="region of interest" description="Disordered" evidence="1">
    <location>
        <begin position="526"/>
        <end position="562"/>
    </location>
</feature>
<proteinExistence type="predicted"/>
<evidence type="ECO:0000256" key="1">
    <source>
        <dbReference type="SAM" id="MobiDB-lite"/>
    </source>
</evidence>
<evidence type="ECO:0000313" key="2">
    <source>
        <dbReference type="EMBL" id="KAK3389448.1"/>
    </source>
</evidence>
<dbReference type="InterPro" id="IPR036770">
    <property type="entry name" value="Ankyrin_rpt-contain_sf"/>
</dbReference>